<dbReference type="RefSeq" id="XP_031023112.1">
    <property type="nucleotide sequence ID" value="XM_031170901.1"/>
</dbReference>
<dbReference type="PANTHER" id="PTHR23501:SF191">
    <property type="entry name" value="VACUOLAR BASIC AMINO ACID TRANSPORTER 4"/>
    <property type="match status" value="1"/>
</dbReference>
<feature type="transmembrane region" description="Helical" evidence="6">
    <location>
        <begin position="25"/>
        <end position="50"/>
    </location>
</feature>
<comment type="caution">
    <text evidence="8">The sequence shown here is derived from an EMBL/GenBank/DDBJ whole genome shotgun (WGS) entry which is preliminary data.</text>
</comment>
<organism evidence="8 9">
    <name type="scientific">Synchytrium microbalum</name>
    <dbReference type="NCBI Taxonomy" id="1806994"/>
    <lineage>
        <taxon>Eukaryota</taxon>
        <taxon>Fungi</taxon>
        <taxon>Fungi incertae sedis</taxon>
        <taxon>Chytridiomycota</taxon>
        <taxon>Chytridiomycota incertae sedis</taxon>
        <taxon>Chytridiomycetes</taxon>
        <taxon>Synchytriales</taxon>
        <taxon>Synchytriaceae</taxon>
        <taxon>Synchytrium</taxon>
    </lineage>
</organism>
<feature type="transmembrane region" description="Helical" evidence="6">
    <location>
        <begin position="272"/>
        <end position="294"/>
    </location>
</feature>
<keyword evidence="5 6" id="KW-0472">Membrane</keyword>
<comment type="subcellular location">
    <subcellularLocation>
        <location evidence="1">Endomembrane system</location>
        <topology evidence="1">Multi-pass membrane protein</topology>
    </subcellularLocation>
</comment>
<evidence type="ECO:0000259" key="7">
    <source>
        <dbReference type="PROSITE" id="PS50850"/>
    </source>
</evidence>
<protein>
    <recommendedName>
        <fullName evidence="7">Major facilitator superfamily (MFS) profile domain-containing protein</fullName>
    </recommendedName>
</protein>
<evidence type="ECO:0000256" key="1">
    <source>
        <dbReference type="ARBA" id="ARBA00004127"/>
    </source>
</evidence>
<feature type="transmembrane region" description="Helical" evidence="6">
    <location>
        <begin position="175"/>
        <end position="194"/>
    </location>
</feature>
<dbReference type="EMBL" id="QEAO01000039">
    <property type="protein sequence ID" value="TPX31769.1"/>
    <property type="molecule type" value="Genomic_DNA"/>
</dbReference>
<dbReference type="InterPro" id="IPR011701">
    <property type="entry name" value="MFS"/>
</dbReference>
<feature type="transmembrane region" description="Helical" evidence="6">
    <location>
        <begin position="115"/>
        <end position="136"/>
    </location>
</feature>
<feature type="transmembrane region" description="Helical" evidence="6">
    <location>
        <begin position="90"/>
        <end position="108"/>
    </location>
</feature>
<dbReference type="OrthoDB" id="2147446at2759"/>
<dbReference type="GeneID" id="42006198"/>
<keyword evidence="9" id="KW-1185">Reference proteome</keyword>
<dbReference type="PROSITE" id="PS50850">
    <property type="entry name" value="MFS"/>
    <property type="match status" value="1"/>
</dbReference>
<sequence length="606" mass="65567">MEESSISVQDSFDRNKKALLPVGKLNVRASILVLTLLFIVFSQQVCWYTFASVNVFIKLTSSSSIKASRVCGWNSDRFRASKFEIPSTGIATYGSSLVLSATLFRLLWYYGRKLCLGISLSVLLAGTVLCAFALNIPDFGMTWFAIARVIQGFGAGGVLRVAMNYIADMNIPTWFHVYFITTPWIVSLVLSPLIGGILTDNVTWRLQFYVSAGLILIVGITSLTMLPTNPKANAHEREWRFYLFDWTGLIILASCISAFLIAFQYAGQTLDFVSPAVIVTLVCVVLLGSIFAVVEISHSYEPIVPVTMMARCRNYKLCCGIMFLFGIVFSSALHLIPLYLQFMNSFSATQASFYLWITTAPFALTSILAGTVSLRSRNLARGLKLLFILPALGVGLISGTGATQSLTVLVVGSVIFGTGMGTFQAVLMLGHDSIQQVFKLDGIQHIEVITPMLLAMFLGSSLGPSAIGSSLFSNWVNKIGIAVGSSTNLAAIAAYDAGQGSLFSFNTLNSFGQTAATALQNTFAASFAVAFGILTGICFLMFVLSCFLTHLSQAKEPKDKESAASSTGGDSMERAPEVVAVGEEKKMQLEAIPDNIFEFGVRGDHV</sequence>
<feature type="transmembrane region" description="Helical" evidence="6">
    <location>
        <begin position="206"/>
        <end position="226"/>
    </location>
</feature>
<evidence type="ECO:0000256" key="5">
    <source>
        <dbReference type="ARBA" id="ARBA00023136"/>
    </source>
</evidence>
<dbReference type="AlphaFoldDB" id="A0A507BY33"/>
<accession>A0A507BY33</accession>
<dbReference type="InterPro" id="IPR036259">
    <property type="entry name" value="MFS_trans_sf"/>
</dbReference>
<evidence type="ECO:0000256" key="6">
    <source>
        <dbReference type="SAM" id="Phobius"/>
    </source>
</evidence>
<dbReference type="InterPro" id="IPR020846">
    <property type="entry name" value="MFS_dom"/>
</dbReference>
<keyword evidence="2" id="KW-0813">Transport</keyword>
<dbReference type="GO" id="GO:0012505">
    <property type="term" value="C:endomembrane system"/>
    <property type="evidence" value="ECO:0007669"/>
    <property type="project" value="UniProtKB-SubCell"/>
</dbReference>
<gene>
    <name evidence="8" type="ORF">SmJEL517_g04973</name>
</gene>
<keyword evidence="3 6" id="KW-0812">Transmembrane</keyword>
<evidence type="ECO:0000313" key="8">
    <source>
        <dbReference type="EMBL" id="TPX31769.1"/>
    </source>
</evidence>
<dbReference type="Pfam" id="PF07690">
    <property type="entry name" value="MFS_1"/>
    <property type="match status" value="1"/>
</dbReference>
<dbReference type="STRING" id="1806994.A0A507BY33"/>
<proteinExistence type="predicted"/>
<evidence type="ECO:0000256" key="3">
    <source>
        <dbReference type="ARBA" id="ARBA00022692"/>
    </source>
</evidence>
<dbReference type="PANTHER" id="PTHR23501">
    <property type="entry name" value="MAJOR FACILITATOR SUPERFAMILY"/>
    <property type="match status" value="1"/>
</dbReference>
<feature type="domain" description="Major facilitator superfamily (MFS) profile" evidence="7">
    <location>
        <begin position="47"/>
        <end position="553"/>
    </location>
</feature>
<dbReference type="Proteomes" id="UP000319731">
    <property type="component" value="Unassembled WGS sequence"/>
</dbReference>
<name>A0A507BY33_9FUNG</name>
<feature type="transmembrane region" description="Helical" evidence="6">
    <location>
        <begin position="315"/>
        <end position="340"/>
    </location>
</feature>
<reference evidence="8 9" key="1">
    <citation type="journal article" date="2019" name="Sci. Rep.">
        <title>Comparative genomics of chytrid fungi reveal insights into the obligate biotrophic and pathogenic lifestyle of Synchytrium endobioticum.</title>
        <authorList>
            <person name="van de Vossenberg B.T.L.H."/>
            <person name="Warris S."/>
            <person name="Nguyen H.D.T."/>
            <person name="van Gent-Pelzer M.P.E."/>
            <person name="Joly D.L."/>
            <person name="van de Geest H.C."/>
            <person name="Bonants P.J.M."/>
            <person name="Smith D.S."/>
            <person name="Levesque C.A."/>
            <person name="van der Lee T.A.J."/>
        </authorList>
    </citation>
    <scope>NUCLEOTIDE SEQUENCE [LARGE SCALE GENOMIC DNA]</scope>
    <source>
        <strain evidence="8 9">JEL517</strain>
    </source>
</reference>
<feature type="transmembrane region" description="Helical" evidence="6">
    <location>
        <begin position="246"/>
        <end position="266"/>
    </location>
</feature>
<feature type="transmembrane region" description="Helical" evidence="6">
    <location>
        <begin position="352"/>
        <end position="373"/>
    </location>
</feature>
<feature type="transmembrane region" description="Helical" evidence="6">
    <location>
        <begin position="385"/>
        <end position="402"/>
    </location>
</feature>
<evidence type="ECO:0000256" key="4">
    <source>
        <dbReference type="ARBA" id="ARBA00022989"/>
    </source>
</evidence>
<evidence type="ECO:0000313" key="9">
    <source>
        <dbReference type="Proteomes" id="UP000319731"/>
    </source>
</evidence>
<evidence type="ECO:0000256" key="2">
    <source>
        <dbReference type="ARBA" id="ARBA00022448"/>
    </source>
</evidence>
<dbReference type="SUPFAM" id="SSF103473">
    <property type="entry name" value="MFS general substrate transporter"/>
    <property type="match status" value="1"/>
</dbReference>
<feature type="transmembrane region" description="Helical" evidence="6">
    <location>
        <begin position="523"/>
        <end position="548"/>
    </location>
</feature>
<keyword evidence="4 6" id="KW-1133">Transmembrane helix</keyword>
<dbReference type="GO" id="GO:0022857">
    <property type="term" value="F:transmembrane transporter activity"/>
    <property type="evidence" value="ECO:0007669"/>
    <property type="project" value="InterPro"/>
</dbReference>
<dbReference type="Gene3D" id="1.20.1250.20">
    <property type="entry name" value="MFS general substrate transporter like domains"/>
    <property type="match status" value="2"/>
</dbReference>
<dbReference type="GO" id="GO:0005886">
    <property type="term" value="C:plasma membrane"/>
    <property type="evidence" value="ECO:0007669"/>
    <property type="project" value="TreeGrafter"/>
</dbReference>
<feature type="transmembrane region" description="Helical" evidence="6">
    <location>
        <begin position="408"/>
        <end position="427"/>
    </location>
</feature>
<feature type="transmembrane region" description="Helical" evidence="6">
    <location>
        <begin position="142"/>
        <end position="163"/>
    </location>
</feature>